<comment type="caution">
    <text evidence="1">The sequence shown here is derived from an EMBL/GenBank/DDBJ whole genome shotgun (WGS) entry which is preliminary data.</text>
</comment>
<dbReference type="EMBL" id="JARJCW010000163">
    <property type="protein sequence ID" value="KAJ7189883.1"/>
    <property type="molecule type" value="Genomic_DNA"/>
</dbReference>
<organism evidence="1 2">
    <name type="scientific">Mycena pura</name>
    <dbReference type="NCBI Taxonomy" id="153505"/>
    <lineage>
        <taxon>Eukaryota</taxon>
        <taxon>Fungi</taxon>
        <taxon>Dikarya</taxon>
        <taxon>Basidiomycota</taxon>
        <taxon>Agaricomycotina</taxon>
        <taxon>Agaricomycetes</taxon>
        <taxon>Agaricomycetidae</taxon>
        <taxon>Agaricales</taxon>
        <taxon>Marasmiineae</taxon>
        <taxon>Mycenaceae</taxon>
        <taxon>Mycena</taxon>
    </lineage>
</organism>
<dbReference type="InterPro" id="IPR041078">
    <property type="entry name" value="Plavaka"/>
</dbReference>
<name>A0AAD6UMU1_9AGAR</name>
<dbReference type="Proteomes" id="UP001219525">
    <property type="component" value="Unassembled WGS sequence"/>
</dbReference>
<evidence type="ECO:0000313" key="2">
    <source>
        <dbReference type="Proteomes" id="UP001219525"/>
    </source>
</evidence>
<sequence>RCEARPDRLDEDGARLRTRKKTEFLITCFDPGILWDDYGVREDIVVYYFPRADIHELLSSNLLHQVIKGTFKDHLVSWVNEYLLLEHGEKQANAIIHAIDRRYKI</sequence>
<protein>
    <submittedName>
        <fullName evidence="1">Uncharacterized protein</fullName>
    </submittedName>
</protein>
<keyword evidence="2" id="KW-1185">Reference proteome</keyword>
<accession>A0AAD6UMU1</accession>
<reference evidence="1" key="1">
    <citation type="submission" date="2023-03" db="EMBL/GenBank/DDBJ databases">
        <title>Massive genome expansion in bonnet fungi (Mycena s.s.) driven by repeated elements and novel gene families across ecological guilds.</title>
        <authorList>
            <consortium name="Lawrence Berkeley National Laboratory"/>
            <person name="Harder C.B."/>
            <person name="Miyauchi S."/>
            <person name="Viragh M."/>
            <person name="Kuo A."/>
            <person name="Thoen E."/>
            <person name="Andreopoulos B."/>
            <person name="Lu D."/>
            <person name="Skrede I."/>
            <person name="Drula E."/>
            <person name="Henrissat B."/>
            <person name="Morin E."/>
            <person name="Kohler A."/>
            <person name="Barry K."/>
            <person name="LaButti K."/>
            <person name="Morin E."/>
            <person name="Salamov A."/>
            <person name="Lipzen A."/>
            <person name="Mereny Z."/>
            <person name="Hegedus B."/>
            <person name="Baldrian P."/>
            <person name="Stursova M."/>
            <person name="Weitz H."/>
            <person name="Taylor A."/>
            <person name="Grigoriev I.V."/>
            <person name="Nagy L.G."/>
            <person name="Martin F."/>
            <person name="Kauserud H."/>
        </authorList>
    </citation>
    <scope>NUCLEOTIDE SEQUENCE</scope>
    <source>
        <strain evidence="1">9144</strain>
    </source>
</reference>
<feature type="non-terminal residue" evidence="1">
    <location>
        <position position="1"/>
    </location>
</feature>
<dbReference type="Pfam" id="PF18759">
    <property type="entry name" value="Plavaka"/>
    <property type="match status" value="1"/>
</dbReference>
<dbReference type="AlphaFoldDB" id="A0AAD6UMU1"/>
<proteinExistence type="predicted"/>
<gene>
    <name evidence="1" type="ORF">GGX14DRAFT_382755</name>
</gene>
<evidence type="ECO:0000313" key="1">
    <source>
        <dbReference type="EMBL" id="KAJ7189883.1"/>
    </source>
</evidence>